<dbReference type="AlphaFoldDB" id="A0A1N7SWQ2"/>
<protein>
    <submittedName>
        <fullName evidence="1">Uncharacterized protein</fullName>
    </submittedName>
</protein>
<dbReference type="Proteomes" id="UP000195569">
    <property type="component" value="Unassembled WGS sequence"/>
</dbReference>
<evidence type="ECO:0000313" key="2">
    <source>
        <dbReference type="Proteomes" id="UP000195569"/>
    </source>
</evidence>
<accession>A0A1N7SWQ2</accession>
<gene>
    <name evidence="1" type="ORF">BN2476_1410003</name>
</gene>
<comment type="caution">
    <text evidence="1">The sequence shown here is derived from an EMBL/GenBank/DDBJ whole genome shotgun (WGS) entry which is preliminary data.</text>
</comment>
<reference evidence="1" key="1">
    <citation type="submission" date="2016-12" db="EMBL/GenBank/DDBJ databases">
        <authorList>
            <person name="Moulin L."/>
        </authorList>
    </citation>
    <scope>NUCLEOTIDE SEQUENCE [LARGE SCALE GENOMIC DNA]</scope>
    <source>
        <strain evidence="1">STM 7183</strain>
    </source>
</reference>
<organism evidence="1 2">
    <name type="scientific">Paraburkholderia piptadeniae</name>
    <dbReference type="NCBI Taxonomy" id="1701573"/>
    <lineage>
        <taxon>Bacteria</taxon>
        <taxon>Pseudomonadati</taxon>
        <taxon>Pseudomonadota</taxon>
        <taxon>Betaproteobacteria</taxon>
        <taxon>Burkholderiales</taxon>
        <taxon>Burkholderiaceae</taxon>
        <taxon>Paraburkholderia</taxon>
    </lineage>
</organism>
<keyword evidence="2" id="KW-1185">Reference proteome</keyword>
<name>A0A1N7SWQ2_9BURK</name>
<sequence>MQANAVALTQEDSIAGRSAVSAKPTLERPFESKGERHELAAYCPTPMPAGDPKLPFRLATPQRPLRMCKRRALLNHVIGSMHSNV</sequence>
<proteinExistence type="predicted"/>
<evidence type="ECO:0000313" key="1">
    <source>
        <dbReference type="EMBL" id="SIT51790.1"/>
    </source>
</evidence>
<dbReference type="EMBL" id="CYGY02000141">
    <property type="protein sequence ID" value="SIT51790.1"/>
    <property type="molecule type" value="Genomic_DNA"/>
</dbReference>